<dbReference type="Proteomes" id="UP000198914">
    <property type="component" value="Unassembled WGS sequence"/>
</dbReference>
<feature type="transmembrane region" description="Helical" evidence="13">
    <location>
        <begin position="93"/>
        <end position="115"/>
    </location>
</feature>
<keyword evidence="6" id="KW-1003">Cell membrane</keyword>
<keyword evidence="9" id="KW-0406">Ion transport</keyword>
<feature type="transmembrane region" description="Helical" evidence="13">
    <location>
        <begin position="414"/>
        <end position="435"/>
    </location>
</feature>
<keyword evidence="15" id="KW-1185">Reference proteome</keyword>
<feature type="transmembrane region" description="Helical" evidence="13">
    <location>
        <begin position="135"/>
        <end position="154"/>
    </location>
</feature>
<proteinExistence type="inferred from homology"/>
<keyword evidence="8 13" id="KW-1133">Transmembrane helix</keyword>
<evidence type="ECO:0000256" key="11">
    <source>
        <dbReference type="ARBA" id="ARBA00023251"/>
    </source>
</evidence>
<evidence type="ECO:0000256" key="10">
    <source>
        <dbReference type="ARBA" id="ARBA00023136"/>
    </source>
</evidence>
<dbReference type="PANTHER" id="PTHR43298:SF2">
    <property type="entry name" value="FMN_FAD EXPORTER YEEO-RELATED"/>
    <property type="match status" value="1"/>
</dbReference>
<dbReference type="RefSeq" id="WP_092641572.1">
    <property type="nucleotide sequence ID" value="NZ_FNPX01000001.1"/>
</dbReference>
<feature type="transmembrane region" description="Helical" evidence="13">
    <location>
        <begin position="317"/>
        <end position="345"/>
    </location>
</feature>
<evidence type="ECO:0000313" key="14">
    <source>
        <dbReference type="EMBL" id="SDY43331.1"/>
    </source>
</evidence>
<keyword evidence="11" id="KW-0046">Antibiotic resistance</keyword>
<gene>
    <name evidence="14" type="ORF">SAMN05444004_101433</name>
</gene>
<evidence type="ECO:0000313" key="15">
    <source>
        <dbReference type="Proteomes" id="UP000198914"/>
    </source>
</evidence>
<feature type="transmembrane region" description="Helical" evidence="13">
    <location>
        <begin position="234"/>
        <end position="259"/>
    </location>
</feature>
<evidence type="ECO:0000256" key="7">
    <source>
        <dbReference type="ARBA" id="ARBA00022692"/>
    </source>
</evidence>
<keyword evidence="7 13" id="KW-0812">Transmembrane</keyword>
<dbReference type="OrthoDB" id="7805940at2"/>
<evidence type="ECO:0000256" key="12">
    <source>
        <dbReference type="ARBA" id="ARBA00031636"/>
    </source>
</evidence>
<reference evidence="15" key="1">
    <citation type="submission" date="2016-10" db="EMBL/GenBank/DDBJ databases">
        <authorList>
            <person name="Varghese N."/>
            <person name="Submissions S."/>
        </authorList>
    </citation>
    <scope>NUCLEOTIDE SEQUENCE [LARGE SCALE GENOMIC DNA]</scope>
    <source>
        <strain evidence="15">DSM 100420</strain>
    </source>
</reference>
<dbReference type="InterPro" id="IPR050222">
    <property type="entry name" value="MATE_MdtK"/>
</dbReference>
<feature type="transmembrane region" description="Helical" evidence="13">
    <location>
        <begin position="271"/>
        <end position="291"/>
    </location>
</feature>
<dbReference type="GO" id="GO:0046677">
    <property type="term" value="P:response to antibiotic"/>
    <property type="evidence" value="ECO:0007669"/>
    <property type="project" value="UniProtKB-KW"/>
</dbReference>
<dbReference type="GO" id="GO:0042910">
    <property type="term" value="F:xenobiotic transmembrane transporter activity"/>
    <property type="evidence" value="ECO:0007669"/>
    <property type="project" value="InterPro"/>
</dbReference>
<keyword evidence="10 13" id="KW-0472">Membrane</keyword>
<evidence type="ECO:0000256" key="4">
    <source>
        <dbReference type="ARBA" id="ARBA00022448"/>
    </source>
</evidence>
<dbReference type="InterPro" id="IPR045070">
    <property type="entry name" value="MATE_MepA-like"/>
</dbReference>
<evidence type="ECO:0000256" key="3">
    <source>
        <dbReference type="ARBA" id="ARBA00022106"/>
    </source>
</evidence>
<feature type="transmembrane region" description="Helical" evidence="13">
    <location>
        <begin position="50"/>
        <end position="72"/>
    </location>
</feature>
<dbReference type="NCBIfam" id="TIGR00797">
    <property type="entry name" value="matE"/>
    <property type="match status" value="1"/>
</dbReference>
<feature type="transmembrane region" description="Helical" evidence="13">
    <location>
        <begin position="166"/>
        <end position="186"/>
    </location>
</feature>
<dbReference type="InterPro" id="IPR002528">
    <property type="entry name" value="MATE_fam"/>
</dbReference>
<evidence type="ECO:0000256" key="13">
    <source>
        <dbReference type="SAM" id="Phobius"/>
    </source>
</evidence>
<evidence type="ECO:0000256" key="5">
    <source>
        <dbReference type="ARBA" id="ARBA00022449"/>
    </source>
</evidence>
<feature type="transmembrane region" description="Helical" evidence="13">
    <location>
        <begin position="192"/>
        <end position="213"/>
    </location>
</feature>
<accession>A0A1H3JTX5</accession>
<dbReference type="EMBL" id="FNPX01000001">
    <property type="protein sequence ID" value="SDY43331.1"/>
    <property type="molecule type" value="Genomic_DNA"/>
</dbReference>
<dbReference type="PIRSF" id="PIRSF006603">
    <property type="entry name" value="DinF"/>
    <property type="match status" value="1"/>
</dbReference>
<comment type="subcellular location">
    <subcellularLocation>
        <location evidence="1">Cell inner membrane</location>
        <topology evidence="1">Multi-pass membrane protein</topology>
    </subcellularLocation>
</comment>
<organism evidence="14 15">
    <name type="scientific">Jannaschia faecimaris</name>
    <dbReference type="NCBI Taxonomy" id="1244108"/>
    <lineage>
        <taxon>Bacteria</taxon>
        <taxon>Pseudomonadati</taxon>
        <taxon>Pseudomonadota</taxon>
        <taxon>Alphaproteobacteria</taxon>
        <taxon>Rhodobacterales</taxon>
        <taxon>Roseobacteraceae</taxon>
        <taxon>Jannaschia</taxon>
    </lineage>
</organism>
<dbReference type="PANTHER" id="PTHR43298">
    <property type="entry name" value="MULTIDRUG RESISTANCE PROTEIN NORM-RELATED"/>
    <property type="match status" value="1"/>
</dbReference>
<dbReference type="AlphaFoldDB" id="A0A1H3JTX5"/>
<dbReference type="CDD" id="cd13143">
    <property type="entry name" value="MATE_MepA_like"/>
    <property type="match status" value="1"/>
</dbReference>
<comment type="similarity">
    <text evidence="2">Belongs to the multi antimicrobial extrusion (MATE) (TC 2.A.66.1) family. MepA subfamily.</text>
</comment>
<dbReference type="Pfam" id="PF01554">
    <property type="entry name" value="MatE"/>
    <property type="match status" value="2"/>
</dbReference>
<dbReference type="InterPro" id="IPR048279">
    <property type="entry name" value="MdtK-like"/>
</dbReference>
<evidence type="ECO:0000256" key="6">
    <source>
        <dbReference type="ARBA" id="ARBA00022475"/>
    </source>
</evidence>
<evidence type="ECO:0000256" key="1">
    <source>
        <dbReference type="ARBA" id="ARBA00004429"/>
    </source>
</evidence>
<dbReference type="GO" id="GO:0006811">
    <property type="term" value="P:monoatomic ion transport"/>
    <property type="evidence" value="ECO:0007669"/>
    <property type="project" value="UniProtKB-KW"/>
</dbReference>
<protein>
    <recommendedName>
        <fullName evidence="3">Multidrug export protein MepA</fullName>
    </recommendedName>
    <alternativeName>
        <fullName evidence="12">Multidrug-efflux transporter</fullName>
    </alternativeName>
</protein>
<evidence type="ECO:0000256" key="9">
    <source>
        <dbReference type="ARBA" id="ARBA00023065"/>
    </source>
</evidence>
<dbReference type="GO" id="GO:0005886">
    <property type="term" value="C:plasma membrane"/>
    <property type="evidence" value="ECO:0007669"/>
    <property type="project" value="UniProtKB-SubCell"/>
</dbReference>
<dbReference type="STRING" id="1244108.SAMN05444004_101433"/>
<feature type="transmembrane region" description="Helical" evidence="13">
    <location>
        <begin position="21"/>
        <end position="44"/>
    </location>
</feature>
<evidence type="ECO:0000256" key="8">
    <source>
        <dbReference type="ARBA" id="ARBA00022989"/>
    </source>
</evidence>
<feature type="transmembrane region" description="Helical" evidence="13">
    <location>
        <begin position="357"/>
        <end position="377"/>
    </location>
</feature>
<name>A0A1H3JTX5_9RHOB</name>
<keyword evidence="4" id="KW-0813">Transport</keyword>
<dbReference type="GO" id="GO:0015297">
    <property type="term" value="F:antiporter activity"/>
    <property type="evidence" value="ECO:0007669"/>
    <property type="project" value="UniProtKB-KW"/>
</dbReference>
<evidence type="ECO:0000256" key="2">
    <source>
        <dbReference type="ARBA" id="ARBA00008417"/>
    </source>
</evidence>
<sequence length="452" mass="46844">MSADRNPYLHGPLPGLYLRTALPIIFVMGMNGLLAVADALFLGRYVGPEALAAVTLMFPAYMLIVALATLVSSGMNSLLARRLGAGDQDGARAVFAGAHGLAAVCGIALIALFMLGGHSVALVVAGGEAVLADLGMIYLRITVLSSPLIFVLAVNSDALRSEGRVGFMATMSLLVSLANIAFNWVLIAWLDLGVAGSALGTSAAQLLGLGIILTLRYRTTILRPAFGTDNWPRILALGAPQSLTFVGIALGSGANVLALQWVGAPGYGDTISAFGIVTRVLTFTYLPMLGLSHAMQSIVGNNYGAGSWSRSDTSLRIALYAALIYGAAMQAGMTLFAGPIGAVFVGDPVVVAEVARILPMIVALLVLAGPLMMLSAYFQAIGDATRAALLSLTKPYLFALPLTFLLAAHLGEPGIWLAGPASELLLACLAFAVLAHTARRGFGWGLFAAGRT</sequence>
<feature type="transmembrane region" description="Helical" evidence="13">
    <location>
        <begin position="389"/>
        <end position="408"/>
    </location>
</feature>
<keyword evidence="5" id="KW-0050">Antiport</keyword>